<feature type="region of interest" description="Disordered" evidence="1">
    <location>
        <begin position="73"/>
        <end position="97"/>
    </location>
</feature>
<dbReference type="AlphaFoldDB" id="A0A9I9E705"/>
<protein>
    <submittedName>
        <fullName evidence="2">Uncharacterized protein</fullName>
    </submittedName>
</protein>
<evidence type="ECO:0000256" key="1">
    <source>
        <dbReference type="SAM" id="MobiDB-lite"/>
    </source>
</evidence>
<dbReference type="EnsemblPlants" id="MELO3C029593.2.1">
    <property type="protein sequence ID" value="MELO3C029593.2.1"/>
    <property type="gene ID" value="MELO3C029593.2"/>
</dbReference>
<name>A0A9I9E705_CUCME</name>
<organism evidence="2">
    <name type="scientific">Cucumis melo</name>
    <name type="common">Muskmelon</name>
    <dbReference type="NCBI Taxonomy" id="3656"/>
    <lineage>
        <taxon>Eukaryota</taxon>
        <taxon>Viridiplantae</taxon>
        <taxon>Streptophyta</taxon>
        <taxon>Embryophyta</taxon>
        <taxon>Tracheophyta</taxon>
        <taxon>Spermatophyta</taxon>
        <taxon>Magnoliopsida</taxon>
        <taxon>eudicotyledons</taxon>
        <taxon>Gunneridae</taxon>
        <taxon>Pentapetalae</taxon>
        <taxon>rosids</taxon>
        <taxon>fabids</taxon>
        <taxon>Cucurbitales</taxon>
        <taxon>Cucurbitaceae</taxon>
        <taxon>Benincaseae</taxon>
        <taxon>Cucumis</taxon>
    </lineage>
</organism>
<accession>A0A9I9E705</accession>
<evidence type="ECO:0000313" key="2">
    <source>
        <dbReference type="EnsemblPlants" id="MELO3C029593.2.1"/>
    </source>
</evidence>
<reference evidence="2" key="1">
    <citation type="submission" date="2023-03" db="UniProtKB">
        <authorList>
            <consortium name="EnsemblPlants"/>
        </authorList>
    </citation>
    <scope>IDENTIFICATION</scope>
</reference>
<proteinExistence type="predicted"/>
<feature type="compositionally biased region" description="Basic and acidic residues" evidence="1">
    <location>
        <begin position="80"/>
        <end position="93"/>
    </location>
</feature>
<sequence length="151" mass="16443">MGKKISVSSLNGYRTFSQSRENPGQGKSSSKNPGTSVLVFVGEEADPLICARSAYPLLSLFLKFFLTQLTQTISSSSRSVEGKPPSDGRKELPLPRSGIQGCLTKIKDALLKELSKRRSGSLAERSGQPSTTGYGERPRLIKLIWTFVFSS</sequence>
<dbReference type="Gramene" id="MELO3C029593.2.1">
    <property type="protein sequence ID" value="MELO3C029593.2.1"/>
    <property type="gene ID" value="MELO3C029593.2"/>
</dbReference>
<feature type="region of interest" description="Disordered" evidence="1">
    <location>
        <begin position="1"/>
        <end position="33"/>
    </location>
</feature>